<gene>
    <name evidence="6" type="ORF">ACFSFX_03315</name>
</gene>
<proteinExistence type="inferred from homology"/>
<evidence type="ECO:0000256" key="3">
    <source>
        <dbReference type="ARBA" id="ARBA00023125"/>
    </source>
</evidence>
<keyword evidence="2" id="KW-0805">Transcription regulation</keyword>
<keyword evidence="7" id="KW-1185">Reference proteome</keyword>
<protein>
    <submittedName>
        <fullName evidence="6">Sugar-binding transcriptional regulator</fullName>
    </submittedName>
</protein>
<feature type="domain" description="Sugar-binding" evidence="5">
    <location>
        <begin position="67"/>
        <end position="308"/>
    </location>
</feature>
<dbReference type="Gene3D" id="1.10.10.10">
    <property type="entry name" value="Winged helix-like DNA-binding domain superfamily/Winged helix DNA-binding domain"/>
    <property type="match status" value="1"/>
</dbReference>
<dbReference type="PANTHER" id="PTHR34294:SF1">
    <property type="entry name" value="TRANSCRIPTIONAL REGULATOR LSRR"/>
    <property type="match status" value="1"/>
</dbReference>
<dbReference type="SUPFAM" id="SSF100950">
    <property type="entry name" value="NagB/RpiA/CoA transferase-like"/>
    <property type="match status" value="1"/>
</dbReference>
<dbReference type="EMBL" id="JBHUGA010000006">
    <property type="protein sequence ID" value="MFD1845624.1"/>
    <property type="molecule type" value="Genomic_DNA"/>
</dbReference>
<dbReference type="InterPro" id="IPR036388">
    <property type="entry name" value="WH-like_DNA-bd_sf"/>
</dbReference>
<keyword evidence="4" id="KW-0804">Transcription</keyword>
<evidence type="ECO:0000259" key="5">
    <source>
        <dbReference type="Pfam" id="PF04198"/>
    </source>
</evidence>
<name>A0ABW4Q5X0_9MICC</name>
<dbReference type="PANTHER" id="PTHR34294">
    <property type="entry name" value="TRANSCRIPTIONAL REGULATOR-RELATED"/>
    <property type="match status" value="1"/>
</dbReference>
<accession>A0ABW4Q5X0</accession>
<organism evidence="6 7">
    <name type="scientific">Arthrobacter flavus</name>
    <dbReference type="NCBI Taxonomy" id="95172"/>
    <lineage>
        <taxon>Bacteria</taxon>
        <taxon>Bacillati</taxon>
        <taxon>Actinomycetota</taxon>
        <taxon>Actinomycetes</taxon>
        <taxon>Micrococcales</taxon>
        <taxon>Micrococcaceae</taxon>
        <taxon>Arthrobacter</taxon>
    </lineage>
</organism>
<dbReference type="InterPro" id="IPR051054">
    <property type="entry name" value="SorC_transcr_regulators"/>
</dbReference>
<dbReference type="Proteomes" id="UP001597307">
    <property type="component" value="Unassembled WGS sequence"/>
</dbReference>
<comment type="similarity">
    <text evidence="1">Belongs to the SorC transcriptional regulatory family.</text>
</comment>
<reference evidence="7" key="1">
    <citation type="journal article" date="2019" name="Int. J. Syst. Evol. Microbiol.">
        <title>The Global Catalogue of Microorganisms (GCM) 10K type strain sequencing project: providing services to taxonomists for standard genome sequencing and annotation.</title>
        <authorList>
            <consortium name="The Broad Institute Genomics Platform"/>
            <consortium name="The Broad Institute Genome Sequencing Center for Infectious Disease"/>
            <person name="Wu L."/>
            <person name="Ma J."/>
        </authorList>
    </citation>
    <scope>NUCLEOTIDE SEQUENCE [LARGE SCALE GENOMIC DNA]</scope>
    <source>
        <strain evidence="7">JCM 11496</strain>
    </source>
</reference>
<keyword evidence="3" id="KW-0238">DNA-binding</keyword>
<dbReference type="Gene3D" id="3.40.50.1360">
    <property type="match status" value="1"/>
</dbReference>
<sequence>MESLPHQELLARIGRDYYLDNRSKVEIAETYGVSRFQVARLLEEARASGVVRIEVSFPRKSGVLDAAALATALGIDRVVVTDDALDDLAGREILAKAVAGELMRTAQPHSTLGISWSRTIDRAAHYVSELPQCDIVQLAGALPVAGSKGNPLELIQRLGRRSGGATWPIWAPLVVENAATAESLARQPEISEALHRADSLDLAVIAIGAWTPGLSTVWDRVDNAVRLEASQAGAVTECSGRLIDVEGKEVHSGLDSRVIAVTLQQLQNTPAVIAVAQGAARAPAVLGAVKAGILSTLIMDHSLAEALIAAVPDSSTSEADR</sequence>
<dbReference type="InterPro" id="IPR007324">
    <property type="entry name" value="Sugar-bd_dom_put"/>
</dbReference>
<evidence type="ECO:0000256" key="1">
    <source>
        <dbReference type="ARBA" id="ARBA00010466"/>
    </source>
</evidence>
<dbReference type="InterPro" id="IPR037171">
    <property type="entry name" value="NagB/RpiA_transferase-like"/>
</dbReference>
<dbReference type="RefSeq" id="WP_343877881.1">
    <property type="nucleotide sequence ID" value="NZ_BAAAIJ010000007.1"/>
</dbReference>
<comment type="caution">
    <text evidence="6">The sequence shown here is derived from an EMBL/GenBank/DDBJ whole genome shotgun (WGS) entry which is preliminary data.</text>
</comment>
<evidence type="ECO:0000256" key="4">
    <source>
        <dbReference type="ARBA" id="ARBA00023163"/>
    </source>
</evidence>
<evidence type="ECO:0000313" key="7">
    <source>
        <dbReference type="Proteomes" id="UP001597307"/>
    </source>
</evidence>
<evidence type="ECO:0000256" key="2">
    <source>
        <dbReference type="ARBA" id="ARBA00023015"/>
    </source>
</evidence>
<dbReference type="Pfam" id="PF04198">
    <property type="entry name" value="Sugar-bind"/>
    <property type="match status" value="1"/>
</dbReference>
<evidence type="ECO:0000313" key="6">
    <source>
        <dbReference type="EMBL" id="MFD1845624.1"/>
    </source>
</evidence>